<name>A0ABQ7ZIQ3_BRANA</name>
<proteinExistence type="predicted"/>
<organism evidence="1 2">
    <name type="scientific">Brassica napus</name>
    <name type="common">Rape</name>
    <dbReference type="NCBI Taxonomy" id="3708"/>
    <lineage>
        <taxon>Eukaryota</taxon>
        <taxon>Viridiplantae</taxon>
        <taxon>Streptophyta</taxon>
        <taxon>Embryophyta</taxon>
        <taxon>Tracheophyta</taxon>
        <taxon>Spermatophyta</taxon>
        <taxon>Magnoliopsida</taxon>
        <taxon>eudicotyledons</taxon>
        <taxon>Gunneridae</taxon>
        <taxon>Pentapetalae</taxon>
        <taxon>rosids</taxon>
        <taxon>malvids</taxon>
        <taxon>Brassicales</taxon>
        <taxon>Brassicaceae</taxon>
        <taxon>Brassiceae</taxon>
        <taxon>Brassica</taxon>
    </lineage>
</organism>
<reference evidence="1 2" key="1">
    <citation type="submission" date="2021-05" db="EMBL/GenBank/DDBJ databases">
        <title>Genome Assembly of Synthetic Allotetraploid Brassica napus Reveals Homoeologous Exchanges between Subgenomes.</title>
        <authorList>
            <person name="Davis J.T."/>
        </authorList>
    </citation>
    <scope>NUCLEOTIDE SEQUENCE [LARGE SCALE GENOMIC DNA]</scope>
    <source>
        <strain evidence="2">cv. Da-Ae</strain>
        <tissue evidence="1">Seedling</tissue>
    </source>
</reference>
<sequence>MVCAYSSHSWLLEIVSPKKVEEKKIAAWGSDVPNDLELNEEALANALRI</sequence>
<dbReference type="EMBL" id="JAGKQM010000015">
    <property type="protein sequence ID" value="KAH0880109.1"/>
    <property type="molecule type" value="Genomic_DNA"/>
</dbReference>
<evidence type="ECO:0000313" key="2">
    <source>
        <dbReference type="Proteomes" id="UP000824890"/>
    </source>
</evidence>
<keyword evidence="2" id="KW-1185">Reference proteome</keyword>
<feature type="non-terminal residue" evidence="1">
    <location>
        <position position="49"/>
    </location>
</feature>
<evidence type="ECO:0000313" key="1">
    <source>
        <dbReference type="EMBL" id="KAH0880109.1"/>
    </source>
</evidence>
<comment type="caution">
    <text evidence="1">The sequence shown here is derived from an EMBL/GenBank/DDBJ whole genome shotgun (WGS) entry which is preliminary data.</text>
</comment>
<gene>
    <name evidence="1" type="ORF">HID58_067503</name>
</gene>
<dbReference type="Proteomes" id="UP000824890">
    <property type="component" value="Unassembled WGS sequence"/>
</dbReference>
<accession>A0ABQ7ZIQ3</accession>
<protein>
    <submittedName>
        <fullName evidence="1">Uncharacterized protein</fullName>
    </submittedName>
</protein>